<dbReference type="AlphaFoldDB" id="A0AAE1J8M5"/>
<dbReference type="Proteomes" id="UP001293593">
    <property type="component" value="Unassembled WGS sequence"/>
</dbReference>
<dbReference type="PANTHER" id="PTHR45980">
    <property type="match status" value="1"/>
</dbReference>
<keyword evidence="2" id="KW-1185">Reference proteome</keyword>
<evidence type="ECO:0000313" key="1">
    <source>
        <dbReference type="EMBL" id="KAK4264302.1"/>
    </source>
</evidence>
<accession>A0AAE1J8M5</accession>
<name>A0AAE1J8M5_9FABA</name>
<proteinExistence type="predicted"/>
<organism evidence="1 2">
    <name type="scientific">Acacia crassicarpa</name>
    <name type="common">northern wattle</name>
    <dbReference type="NCBI Taxonomy" id="499986"/>
    <lineage>
        <taxon>Eukaryota</taxon>
        <taxon>Viridiplantae</taxon>
        <taxon>Streptophyta</taxon>
        <taxon>Embryophyta</taxon>
        <taxon>Tracheophyta</taxon>
        <taxon>Spermatophyta</taxon>
        <taxon>Magnoliopsida</taxon>
        <taxon>eudicotyledons</taxon>
        <taxon>Gunneridae</taxon>
        <taxon>Pentapetalae</taxon>
        <taxon>rosids</taxon>
        <taxon>fabids</taxon>
        <taxon>Fabales</taxon>
        <taxon>Fabaceae</taxon>
        <taxon>Caesalpinioideae</taxon>
        <taxon>mimosoid clade</taxon>
        <taxon>Acacieae</taxon>
        <taxon>Acacia</taxon>
    </lineage>
</organism>
<dbReference type="SUPFAM" id="SSF50494">
    <property type="entry name" value="Trypsin-like serine proteases"/>
    <property type="match status" value="1"/>
</dbReference>
<dbReference type="InterPro" id="IPR009003">
    <property type="entry name" value="Peptidase_S1_PA"/>
</dbReference>
<sequence length="133" mass="15166">MGKNKRRSSVVQVVCLQSPPDFALSWKRKMQKSFTSRGFVIKGKRVLTCAHSVDHYTQVTVKKRGSNPEYLATVLAIGTECDIAMLTVEDEDFWHGLSPVEFGDLPSLQDAIHVVGYPKFERKVQWKRKQVQN</sequence>
<dbReference type="EMBL" id="JAWXYG010000008">
    <property type="protein sequence ID" value="KAK4264302.1"/>
    <property type="molecule type" value="Genomic_DNA"/>
</dbReference>
<gene>
    <name evidence="1" type="ORF">QN277_025501</name>
</gene>
<evidence type="ECO:0000313" key="2">
    <source>
        <dbReference type="Proteomes" id="UP001293593"/>
    </source>
</evidence>
<dbReference type="Gene3D" id="2.40.10.10">
    <property type="entry name" value="Trypsin-like serine proteases"/>
    <property type="match status" value="1"/>
</dbReference>
<protein>
    <submittedName>
        <fullName evidence="1">Uncharacterized protein</fullName>
    </submittedName>
</protein>
<reference evidence="1" key="1">
    <citation type="submission" date="2023-10" db="EMBL/GenBank/DDBJ databases">
        <title>Chromosome-level genome of the transformable northern wattle, Acacia crassicarpa.</title>
        <authorList>
            <person name="Massaro I."/>
            <person name="Sinha N.R."/>
            <person name="Poethig S."/>
            <person name="Leichty A.R."/>
        </authorList>
    </citation>
    <scope>NUCLEOTIDE SEQUENCE</scope>
    <source>
        <strain evidence="1">Acra3RX</strain>
        <tissue evidence="1">Leaf</tissue>
    </source>
</reference>
<dbReference type="PANTHER" id="PTHR45980:SF18">
    <property type="entry name" value="PROTEASE DO-LIKE 9"/>
    <property type="match status" value="1"/>
</dbReference>
<comment type="caution">
    <text evidence="1">The sequence shown here is derived from an EMBL/GenBank/DDBJ whole genome shotgun (WGS) entry which is preliminary data.</text>
</comment>
<dbReference type="InterPro" id="IPR043504">
    <property type="entry name" value="Peptidase_S1_PA_chymotrypsin"/>
</dbReference>
<dbReference type="GO" id="GO:0004252">
    <property type="term" value="F:serine-type endopeptidase activity"/>
    <property type="evidence" value="ECO:0007669"/>
    <property type="project" value="TreeGrafter"/>
</dbReference>
<dbReference type="Pfam" id="PF13365">
    <property type="entry name" value="Trypsin_2"/>
    <property type="match status" value="1"/>
</dbReference>